<protein>
    <submittedName>
        <fullName evidence="1">Uncharacterized protein</fullName>
    </submittedName>
</protein>
<comment type="caution">
    <text evidence="1">The sequence shown here is derived from an EMBL/GenBank/DDBJ whole genome shotgun (WGS) entry which is preliminary data.</text>
</comment>
<gene>
    <name evidence="1" type="ORF">L6452_13741</name>
</gene>
<evidence type="ECO:0000313" key="2">
    <source>
        <dbReference type="Proteomes" id="UP001055879"/>
    </source>
</evidence>
<reference evidence="1 2" key="2">
    <citation type="journal article" date="2022" name="Mol. Ecol. Resour.">
        <title>The genomes of chicory, endive, great burdock and yacon provide insights into Asteraceae paleo-polyploidization history and plant inulin production.</title>
        <authorList>
            <person name="Fan W."/>
            <person name="Wang S."/>
            <person name="Wang H."/>
            <person name="Wang A."/>
            <person name="Jiang F."/>
            <person name="Liu H."/>
            <person name="Zhao H."/>
            <person name="Xu D."/>
            <person name="Zhang Y."/>
        </authorList>
    </citation>
    <scope>NUCLEOTIDE SEQUENCE [LARGE SCALE GENOMIC DNA]</scope>
    <source>
        <strain evidence="2">cv. Niubang</strain>
    </source>
</reference>
<dbReference type="EMBL" id="CM042050">
    <property type="protein sequence ID" value="KAI3734276.1"/>
    <property type="molecule type" value="Genomic_DNA"/>
</dbReference>
<reference evidence="2" key="1">
    <citation type="journal article" date="2022" name="Mol. Ecol. Resour.">
        <title>The genomes of chicory, endive, great burdock and yacon provide insights into Asteraceae palaeo-polyploidization history and plant inulin production.</title>
        <authorList>
            <person name="Fan W."/>
            <person name="Wang S."/>
            <person name="Wang H."/>
            <person name="Wang A."/>
            <person name="Jiang F."/>
            <person name="Liu H."/>
            <person name="Zhao H."/>
            <person name="Xu D."/>
            <person name="Zhang Y."/>
        </authorList>
    </citation>
    <scope>NUCLEOTIDE SEQUENCE [LARGE SCALE GENOMIC DNA]</scope>
    <source>
        <strain evidence="2">cv. Niubang</strain>
    </source>
</reference>
<organism evidence="1 2">
    <name type="scientific">Arctium lappa</name>
    <name type="common">Greater burdock</name>
    <name type="synonym">Lappa major</name>
    <dbReference type="NCBI Taxonomy" id="4217"/>
    <lineage>
        <taxon>Eukaryota</taxon>
        <taxon>Viridiplantae</taxon>
        <taxon>Streptophyta</taxon>
        <taxon>Embryophyta</taxon>
        <taxon>Tracheophyta</taxon>
        <taxon>Spermatophyta</taxon>
        <taxon>Magnoliopsida</taxon>
        <taxon>eudicotyledons</taxon>
        <taxon>Gunneridae</taxon>
        <taxon>Pentapetalae</taxon>
        <taxon>asterids</taxon>
        <taxon>campanulids</taxon>
        <taxon>Asterales</taxon>
        <taxon>Asteraceae</taxon>
        <taxon>Carduoideae</taxon>
        <taxon>Cardueae</taxon>
        <taxon>Arctiinae</taxon>
        <taxon>Arctium</taxon>
    </lineage>
</organism>
<accession>A0ACB9CJ65</accession>
<keyword evidence="2" id="KW-1185">Reference proteome</keyword>
<name>A0ACB9CJ65_ARCLA</name>
<proteinExistence type="predicted"/>
<sequence>MGSTSNSGLQPQLPKLTGRNYHHWSIQMKVLYESQDLWSIVKNGFDESVNQDALTGQQLTEFKEIVKKDRKALFFIYQTVDEVIFERISSSTSSKQAWDMLYRTYRGEERVKVVRLQTLRCEFDNLRMKETELIEEYYNRVILLLNQMRLNGETIEDRRVIEKIMRSLTKKFEYIVVAIEEYKDLSTMSLENLLGTLQSHELRMRQFDSSTSEHAFQLQGATQENSIREHKENQAETTYKGKGRGRPSPQIQCYHCQKFGHTARFCRKRIAEERGSNFMHREENTDEDDTMFMMLSIQETSPNEVWYLDCGCSNHMTGNKQLFSSMGEFPKKEVRTGDDKRLNVQGCGVITVKTKYGEKRIPNVYFVPGLKHNLLSVGQLLLKGYEVHFKNNACEIKDMNNKSLGMVRMTFNKMFPLRFYEDTSFSLITNSRDESLLWHLRYGHMNYDSLTHMYKQGMVRGLPNITKVDHVCEPCTLGKHTRDPFSHDKTWRALKKLEIVHSDDYLKEQGIHHQLTTRYTPQQNGVAERKNRTIVEMARSMLKAKRLSNTFWAEAVACATYLLNQATTKSLSDVTPQEAWTGFKPGISHLKIFGCLAYSHIPDQRRSKLDDKSEKTIFVGYSEHSKAYKLYNPQTRKVIVSRDVIFDEDKIWDGSDFTKDEIIPIIEEEVQDNDLTRGDNDHNEDSNIPTPNTLRSLRSKEPISSSSSEIQPRKTRSMRDLLDNTQRLDFDNTADFVLFADADPIDFHEACKEKKWRDAMDEEINSILKNDTWELVDLPKGHKPIGVKWIYKTKLNEKGEVDKYKARLVVKGSYAQRFGVDYKEVFAPVIRMETIRMVLALAAQNGWEVHQMDVKSAFLNGFLRENVFIEEPAGYIKKGQEYKVRGAWYSRIDGYFLNDGFNRCTCEHTLLEIECEVEFSIPHW</sequence>
<dbReference type="Proteomes" id="UP001055879">
    <property type="component" value="Linkage Group LG04"/>
</dbReference>
<evidence type="ECO:0000313" key="1">
    <source>
        <dbReference type="EMBL" id="KAI3734276.1"/>
    </source>
</evidence>